<protein>
    <submittedName>
        <fullName evidence="1">Uncharacterized protein</fullName>
    </submittedName>
</protein>
<accession>A0ACB7TQ01</accession>
<name>A0ACB7TQ01_HYAAI</name>
<evidence type="ECO:0000313" key="2">
    <source>
        <dbReference type="Proteomes" id="UP000821845"/>
    </source>
</evidence>
<reference evidence="1" key="1">
    <citation type="submission" date="2020-05" db="EMBL/GenBank/DDBJ databases">
        <title>Large-scale comparative analyses of tick genomes elucidate their genetic diversity and vector capacities.</title>
        <authorList>
            <person name="Jia N."/>
            <person name="Wang J."/>
            <person name="Shi W."/>
            <person name="Du L."/>
            <person name="Sun Y."/>
            <person name="Zhan W."/>
            <person name="Jiang J."/>
            <person name="Wang Q."/>
            <person name="Zhang B."/>
            <person name="Ji P."/>
            <person name="Sakyi L.B."/>
            <person name="Cui X."/>
            <person name="Yuan T."/>
            <person name="Jiang B."/>
            <person name="Yang W."/>
            <person name="Lam T.T.-Y."/>
            <person name="Chang Q."/>
            <person name="Ding S."/>
            <person name="Wang X."/>
            <person name="Zhu J."/>
            <person name="Ruan X."/>
            <person name="Zhao L."/>
            <person name="Wei J."/>
            <person name="Que T."/>
            <person name="Du C."/>
            <person name="Cheng J."/>
            <person name="Dai P."/>
            <person name="Han X."/>
            <person name="Huang E."/>
            <person name="Gao Y."/>
            <person name="Liu J."/>
            <person name="Shao H."/>
            <person name="Ye R."/>
            <person name="Li L."/>
            <person name="Wei W."/>
            <person name="Wang X."/>
            <person name="Wang C."/>
            <person name="Yang T."/>
            <person name="Huo Q."/>
            <person name="Li W."/>
            <person name="Guo W."/>
            <person name="Chen H."/>
            <person name="Zhou L."/>
            <person name="Ni X."/>
            <person name="Tian J."/>
            <person name="Zhou Y."/>
            <person name="Sheng Y."/>
            <person name="Liu T."/>
            <person name="Pan Y."/>
            <person name="Xia L."/>
            <person name="Li J."/>
            <person name="Zhao F."/>
            <person name="Cao W."/>
        </authorList>
    </citation>
    <scope>NUCLEOTIDE SEQUENCE</scope>
    <source>
        <strain evidence="1">Hyas-2018</strain>
    </source>
</reference>
<sequence length="246" mass="27944">MDKAAERRARRAAAARARRSDPAVRAREAEASRDSARRRREDPAVRALTLLTSFIEDGTSTRAPSPWRVPNTRRPFKGCPWQTQSDRQWRSSGQSSLDNLAAHPAQAQANQHHDAQATQAETDPSWTTQASPAAKELTGVRDEKYEWRGRASRDDSGSRRPSGDFRYHALFMKKLVGPSFADRGLSLDRTSNENGCHRFRPAREKFRWICRRQRLLRTTCQAGMNERQGSASHHAPSLTDRRSRAR</sequence>
<comment type="caution">
    <text evidence="1">The sequence shown here is derived from an EMBL/GenBank/DDBJ whole genome shotgun (WGS) entry which is preliminary data.</text>
</comment>
<organism evidence="1 2">
    <name type="scientific">Hyalomma asiaticum</name>
    <name type="common">Tick</name>
    <dbReference type="NCBI Taxonomy" id="266040"/>
    <lineage>
        <taxon>Eukaryota</taxon>
        <taxon>Metazoa</taxon>
        <taxon>Ecdysozoa</taxon>
        <taxon>Arthropoda</taxon>
        <taxon>Chelicerata</taxon>
        <taxon>Arachnida</taxon>
        <taxon>Acari</taxon>
        <taxon>Parasitiformes</taxon>
        <taxon>Ixodida</taxon>
        <taxon>Ixodoidea</taxon>
        <taxon>Ixodidae</taxon>
        <taxon>Hyalomminae</taxon>
        <taxon>Hyalomma</taxon>
    </lineage>
</organism>
<dbReference type="Proteomes" id="UP000821845">
    <property type="component" value="Chromosome 1"/>
</dbReference>
<keyword evidence="2" id="KW-1185">Reference proteome</keyword>
<gene>
    <name evidence="1" type="ORF">HPB50_018924</name>
</gene>
<evidence type="ECO:0000313" key="1">
    <source>
        <dbReference type="EMBL" id="KAH6947437.1"/>
    </source>
</evidence>
<dbReference type="EMBL" id="CM023481">
    <property type="protein sequence ID" value="KAH6947437.1"/>
    <property type="molecule type" value="Genomic_DNA"/>
</dbReference>
<proteinExistence type="predicted"/>